<evidence type="ECO:0000256" key="1">
    <source>
        <dbReference type="SAM" id="MobiDB-lite"/>
    </source>
</evidence>
<gene>
    <name evidence="2" type="ORF">GUJ93_ZPchr0006g46444</name>
</gene>
<dbReference type="Proteomes" id="UP000729402">
    <property type="component" value="Unassembled WGS sequence"/>
</dbReference>
<reference evidence="2" key="1">
    <citation type="journal article" date="2021" name="bioRxiv">
        <title>Whole Genome Assembly and Annotation of Northern Wild Rice, Zizania palustris L., Supports a Whole Genome Duplication in the Zizania Genus.</title>
        <authorList>
            <person name="Haas M."/>
            <person name="Kono T."/>
            <person name="Macchietto M."/>
            <person name="Millas R."/>
            <person name="McGilp L."/>
            <person name="Shao M."/>
            <person name="Duquette J."/>
            <person name="Hirsch C.N."/>
            <person name="Kimball J."/>
        </authorList>
    </citation>
    <scope>NUCLEOTIDE SEQUENCE</scope>
    <source>
        <tissue evidence="2">Fresh leaf tissue</tissue>
    </source>
</reference>
<accession>A0A8J5S768</accession>
<dbReference type="AlphaFoldDB" id="A0A8J5S768"/>
<organism evidence="2 3">
    <name type="scientific">Zizania palustris</name>
    <name type="common">Northern wild rice</name>
    <dbReference type="NCBI Taxonomy" id="103762"/>
    <lineage>
        <taxon>Eukaryota</taxon>
        <taxon>Viridiplantae</taxon>
        <taxon>Streptophyta</taxon>
        <taxon>Embryophyta</taxon>
        <taxon>Tracheophyta</taxon>
        <taxon>Spermatophyta</taxon>
        <taxon>Magnoliopsida</taxon>
        <taxon>Liliopsida</taxon>
        <taxon>Poales</taxon>
        <taxon>Poaceae</taxon>
        <taxon>BOP clade</taxon>
        <taxon>Oryzoideae</taxon>
        <taxon>Oryzeae</taxon>
        <taxon>Zizaniinae</taxon>
        <taxon>Zizania</taxon>
    </lineage>
</organism>
<reference evidence="2" key="2">
    <citation type="submission" date="2021-02" db="EMBL/GenBank/DDBJ databases">
        <authorList>
            <person name="Kimball J.A."/>
            <person name="Haas M.W."/>
            <person name="Macchietto M."/>
            <person name="Kono T."/>
            <person name="Duquette J."/>
            <person name="Shao M."/>
        </authorList>
    </citation>
    <scope>NUCLEOTIDE SEQUENCE</scope>
    <source>
        <tissue evidence="2">Fresh leaf tissue</tissue>
    </source>
</reference>
<keyword evidence="3" id="KW-1185">Reference proteome</keyword>
<dbReference type="EMBL" id="JAAALK010000283">
    <property type="protein sequence ID" value="KAG8069575.1"/>
    <property type="molecule type" value="Genomic_DNA"/>
</dbReference>
<protein>
    <submittedName>
        <fullName evidence="2">Uncharacterized protein</fullName>
    </submittedName>
</protein>
<feature type="compositionally biased region" description="Low complexity" evidence="1">
    <location>
        <begin position="1"/>
        <end position="13"/>
    </location>
</feature>
<proteinExistence type="predicted"/>
<feature type="region of interest" description="Disordered" evidence="1">
    <location>
        <begin position="1"/>
        <end position="64"/>
    </location>
</feature>
<evidence type="ECO:0000313" key="3">
    <source>
        <dbReference type="Proteomes" id="UP000729402"/>
    </source>
</evidence>
<name>A0A8J5S768_ZIZPA</name>
<comment type="caution">
    <text evidence="2">The sequence shown here is derived from an EMBL/GenBank/DDBJ whole genome shotgun (WGS) entry which is preliminary data.</text>
</comment>
<evidence type="ECO:0000313" key="2">
    <source>
        <dbReference type="EMBL" id="KAG8069575.1"/>
    </source>
</evidence>
<sequence length="90" mass="9421">MPPAHLPSSRLSPPCLPTSPFTGHPPPDRLRASPATPPPGRRLPTSPSSGHPPPSHLRASPASAFASPHAYPSLLCPLRLLVHPDKNPGN</sequence>